<keyword evidence="4" id="KW-1185">Reference proteome</keyword>
<dbReference type="STRING" id="570521.SAMN04488508_11247"/>
<feature type="signal peptide" evidence="1">
    <location>
        <begin position="1"/>
        <end position="21"/>
    </location>
</feature>
<gene>
    <name evidence="3" type="ORF">SAMN04488508_11247</name>
</gene>
<keyword evidence="1" id="KW-0732">Signal</keyword>
<dbReference type="RefSeq" id="WP_073321292.1">
    <property type="nucleotide sequence ID" value="NZ_FQYP01000012.1"/>
</dbReference>
<dbReference type="EMBL" id="FQYP01000012">
    <property type="protein sequence ID" value="SHJ61976.1"/>
    <property type="molecule type" value="Genomic_DNA"/>
</dbReference>
<protein>
    <recommendedName>
        <fullName evidence="2">DUF547 domain-containing protein</fullName>
    </recommendedName>
</protein>
<proteinExistence type="predicted"/>
<evidence type="ECO:0000256" key="1">
    <source>
        <dbReference type="SAM" id="SignalP"/>
    </source>
</evidence>
<name>A0A1M6KSX0_9FLAO</name>
<dbReference type="PANTHER" id="PTHR46361:SF3">
    <property type="entry name" value="ELECTRON CARRIER_ PROTEIN DISULFIDE OXIDOREDUCTASE"/>
    <property type="match status" value="1"/>
</dbReference>
<feature type="chain" id="PRO_5012657989" description="DUF547 domain-containing protein" evidence="1">
    <location>
        <begin position="22"/>
        <end position="308"/>
    </location>
</feature>
<reference evidence="4" key="1">
    <citation type="submission" date="2016-11" db="EMBL/GenBank/DDBJ databases">
        <authorList>
            <person name="Varghese N."/>
            <person name="Submissions S."/>
        </authorList>
    </citation>
    <scope>NUCLEOTIDE SEQUENCE [LARGE SCALE GENOMIC DNA]</scope>
    <source>
        <strain evidence="4">DSM 22623</strain>
    </source>
</reference>
<evidence type="ECO:0000313" key="4">
    <source>
        <dbReference type="Proteomes" id="UP000184432"/>
    </source>
</evidence>
<dbReference type="Pfam" id="PF04784">
    <property type="entry name" value="DUF547"/>
    <property type="match status" value="1"/>
</dbReference>
<dbReference type="Proteomes" id="UP000184432">
    <property type="component" value="Unassembled WGS sequence"/>
</dbReference>
<sequence>MNRVLFMLLVGMSFSCTTSKAAIQTTQETPIAENITAEKDTDSPDIVVIEEKAADTIIPEEIKEEKSEDVIPITDSIPKTTKEKQEPIKAVTENTSFDHKPWNILLGKYISKDGMVNYKGFKQNGKAFRAYLTSLSNNPPKQSWSKNEKLAYWLNVYNAFTVKLIIDNYPLASIKDIKDPWDLRFFRIGKKWYTLNDVEHRMLRKMGDPRIHFGINCASYSCPALSNKAFTAQNVNQELERLTIAFINDTSRNQISKDKIEISKIFSWFAKDFKKEGTIIDFLNKYSKVTISNTAKKSFLKYDWALNE</sequence>
<feature type="domain" description="DUF547" evidence="2">
    <location>
        <begin position="142"/>
        <end position="247"/>
    </location>
</feature>
<dbReference type="InterPro" id="IPR006869">
    <property type="entry name" value="DUF547"/>
</dbReference>
<accession>A0A1M6KSX0</accession>
<evidence type="ECO:0000313" key="3">
    <source>
        <dbReference type="EMBL" id="SHJ61976.1"/>
    </source>
</evidence>
<dbReference type="AlphaFoldDB" id="A0A1M6KSX0"/>
<dbReference type="PANTHER" id="PTHR46361">
    <property type="entry name" value="ELECTRON CARRIER/ PROTEIN DISULFIDE OXIDOREDUCTASE"/>
    <property type="match status" value="1"/>
</dbReference>
<dbReference type="PROSITE" id="PS51257">
    <property type="entry name" value="PROKAR_LIPOPROTEIN"/>
    <property type="match status" value="1"/>
</dbReference>
<organism evidence="3 4">
    <name type="scientific">Aquimarina spongiae</name>
    <dbReference type="NCBI Taxonomy" id="570521"/>
    <lineage>
        <taxon>Bacteria</taxon>
        <taxon>Pseudomonadati</taxon>
        <taxon>Bacteroidota</taxon>
        <taxon>Flavobacteriia</taxon>
        <taxon>Flavobacteriales</taxon>
        <taxon>Flavobacteriaceae</taxon>
        <taxon>Aquimarina</taxon>
    </lineage>
</organism>
<evidence type="ECO:0000259" key="2">
    <source>
        <dbReference type="Pfam" id="PF04784"/>
    </source>
</evidence>